<dbReference type="AlphaFoldDB" id="A0A3N2Q3S6"/>
<dbReference type="RefSeq" id="XP_028469172.1">
    <property type="nucleotide sequence ID" value="XM_028607727.1"/>
</dbReference>
<reference evidence="4 5" key="1">
    <citation type="journal article" date="2018" name="Mol. Ecol.">
        <title>The obligate alkalophilic soda-lake fungus Sodiomyces alkalinus has shifted to a protein diet.</title>
        <authorList>
            <person name="Grum-Grzhimaylo A.A."/>
            <person name="Falkoski D.L."/>
            <person name="van den Heuvel J."/>
            <person name="Valero-Jimenez C.A."/>
            <person name="Min B."/>
            <person name="Choi I.G."/>
            <person name="Lipzen A."/>
            <person name="Daum C.G."/>
            <person name="Aanen D.K."/>
            <person name="Tsang A."/>
            <person name="Henrissat B."/>
            <person name="Bilanenko E.N."/>
            <person name="de Vries R.P."/>
            <person name="van Kan J.A.L."/>
            <person name="Grigoriev I.V."/>
            <person name="Debets A.J.M."/>
        </authorList>
    </citation>
    <scope>NUCLEOTIDE SEQUENCE [LARGE SCALE GENOMIC DNA]</scope>
    <source>
        <strain evidence="4 5">F11</strain>
    </source>
</reference>
<feature type="region of interest" description="Disordered" evidence="2">
    <location>
        <begin position="105"/>
        <end position="137"/>
    </location>
</feature>
<dbReference type="EMBL" id="ML119052">
    <property type="protein sequence ID" value="ROT41366.1"/>
    <property type="molecule type" value="Genomic_DNA"/>
</dbReference>
<feature type="compositionally biased region" description="Basic and acidic residues" evidence="2">
    <location>
        <begin position="1"/>
        <end position="17"/>
    </location>
</feature>
<evidence type="ECO:0000256" key="2">
    <source>
        <dbReference type="SAM" id="MobiDB-lite"/>
    </source>
</evidence>
<feature type="compositionally biased region" description="Polar residues" evidence="2">
    <location>
        <begin position="534"/>
        <end position="547"/>
    </location>
</feature>
<sequence>MQQPDARKYQLFPRERQTPSAPPKGLDPEQAKAYALGQTQTQAQATQTQTQTQTTQTQTTDKPDQGRSSPSNGLRIRIKEHNLVRRRKVSVPELGPMTTVQEVAMDSPTIPGRPPIHERSISAPGNTSSPPQIPKQLMSPKSLAPLIIPSSASTVTNSPSQHGIISGLAHQLSLGRLRSGSTPNESICQRSARTDDSPLSRTPYTPVSSSTALTTPMSATTTTTTTTTTIAAAAAAAAMSATTIPSATLPSATSITTPLSAPVPDSCSLALSWETSTGGCTGAGASAGTCTTRAGSTAVDEATTKTDAECAQPPAGHRRGRSESGSIMERGRPRKRSNRRNASLSGEGGDELKRTKSMERKAYKAIPTGYKASDAINRMKTSELEALQKQAYSQASRFEVLRMEDVESLSRELRQLDDRTEYLRRTYSSLRAGRRNLHSRICQYLRSPRVARFSTDAMLKQEEALADLDASIDDWMNKLEQAEHRRSLVRQKLLEHVAAAVTLSTAGTAAAASESLHHVMGLRTPAMAMGGLGNISTPPRSPTKTSCSSSRNNSSSPSPRRAVGTGTGTGTGTAGMAQVPSTIIEQPQVEEDAELARRLTDTESIRIYADSDVYALLADVEDEISKMSAESQQAARKEMEAMGNDEQKQVCRAPSRGALRLSADMKEQQQQQQQEEEEVSFLSPPTPSTVGHPSPPRDRGTPTAEPIFLTSAVFQP</sequence>
<evidence type="ECO:0000313" key="4">
    <source>
        <dbReference type="EMBL" id="ROT41366.1"/>
    </source>
</evidence>
<dbReference type="Pfam" id="PF15456">
    <property type="entry name" value="Uds1"/>
    <property type="match status" value="1"/>
</dbReference>
<name>A0A3N2Q3S6_SODAK</name>
<feature type="compositionally biased region" description="Low complexity" evidence="2">
    <location>
        <begin position="208"/>
        <end position="221"/>
    </location>
</feature>
<evidence type="ECO:0000256" key="1">
    <source>
        <dbReference type="SAM" id="Coils"/>
    </source>
</evidence>
<dbReference type="STRING" id="1314773.A0A3N2Q3S6"/>
<feature type="region of interest" description="Disordered" evidence="2">
    <location>
        <begin position="1"/>
        <end position="79"/>
    </location>
</feature>
<dbReference type="OrthoDB" id="5429395at2759"/>
<feature type="coiled-coil region" evidence="1">
    <location>
        <begin position="465"/>
        <end position="492"/>
    </location>
</feature>
<keyword evidence="5" id="KW-1185">Reference proteome</keyword>
<feature type="compositionally biased region" description="Low complexity" evidence="2">
    <location>
        <begin position="38"/>
        <end position="60"/>
    </location>
</feature>
<evidence type="ECO:0000259" key="3">
    <source>
        <dbReference type="Pfam" id="PF15456"/>
    </source>
</evidence>
<feature type="domain" description="Up-regulated during septation protein 1" evidence="3">
    <location>
        <begin position="385"/>
        <end position="503"/>
    </location>
</feature>
<accession>A0A3N2Q3S6</accession>
<dbReference type="InterPro" id="IPR029191">
    <property type="entry name" value="Uds1"/>
</dbReference>
<protein>
    <recommendedName>
        <fullName evidence="3">Up-regulated during septation protein 1 domain-containing protein</fullName>
    </recommendedName>
</protein>
<gene>
    <name evidence="4" type="ORF">SODALDRAFT_270671</name>
</gene>
<feature type="compositionally biased region" description="Low complexity" evidence="2">
    <location>
        <begin position="548"/>
        <end position="561"/>
    </location>
</feature>
<evidence type="ECO:0000313" key="5">
    <source>
        <dbReference type="Proteomes" id="UP000272025"/>
    </source>
</evidence>
<feature type="region of interest" description="Disordered" evidence="2">
    <location>
        <begin position="176"/>
        <end position="221"/>
    </location>
</feature>
<feature type="region of interest" description="Disordered" evidence="2">
    <location>
        <begin position="297"/>
        <end position="358"/>
    </location>
</feature>
<keyword evidence="1" id="KW-0175">Coiled coil</keyword>
<dbReference type="GeneID" id="39576205"/>
<feature type="compositionally biased region" description="Polar residues" evidence="2">
    <location>
        <begin position="179"/>
        <end position="191"/>
    </location>
</feature>
<organism evidence="4 5">
    <name type="scientific">Sodiomyces alkalinus (strain CBS 110278 / VKM F-3762 / F11)</name>
    <name type="common">Alkaliphilic filamentous fungus</name>
    <dbReference type="NCBI Taxonomy" id="1314773"/>
    <lineage>
        <taxon>Eukaryota</taxon>
        <taxon>Fungi</taxon>
        <taxon>Dikarya</taxon>
        <taxon>Ascomycota</taxon>
        <taxon>Pezizomycotina</taxon>
        <taxon>Sordariomycetes</taxon>
        <taxon>Hypocreomycetidae</taxon>
        <taxon>Glomerellales</taxon>
        <taxon>Plectosphaerellaceae</taxon>
        <taxon>Sodiomyces</taxon>
    </lineage>
</organism>
<feature type="region of interest" description="Disordered" evidence="2">
    <location>
        <begin position="628"/>
        <end position="716"/>
    </location>
</feature>
<proteinExistence type="predicted"/>
<feature type="region of interest" description="Disordered" evidence="2">
    <location>
        <begin position="530"/>
        <end position="575"/>
    </location>
</feature>
<feature type="compositionally biased region" description="Basic and acidic residues" evidence="2">
    <location>
        <begin position="635"/>
        <end position="649"/>
    </location>
</feature>
<dbReference type="Proteomes" id="UP000272025">
    <property type="component" value="Unassembled WGS sequence"/>
</dbReference>